<dbReference type="InterPro" id="IPR046373">
    <property type="entry name" value="Acyl-CoA_Oxase/DH_mid-dom_sf"/>
</dbReference>
<keyword evidence="10" id="KW-1185">Reference proteome</keyword>
<dbReference type="InterPro" id="IPR006089">
    <property type="entry name" value="Acyl-CoA_DH_CS"/>
</dbReference>
<proteinExistence type="inferred from homology"/>
<feature type="domain" description="Acyl-CoA oxidase/dehydrogenase middle" evidence="7">
    <location>
        <begin position="122"/>
        <end position="217"/>
    </location>
</feature>
<dbReference type="SUPFAM" id="SSF47203">
    <property type="entry name" value="Acyl-CoA dehydrogenase C-terminal domain-like"/>
    <property type="match status" value="1"/>
</dbReference>
<dbReference type="Gene3D" id="1.10.540.10">
    <property type="entry name" value="Acyl-CoA dehydrogenase/oxidase, N-terminal domain"/>
    <property type="match status" value="1"/>
</dbReference>
<feature type="domain" description="Acyl-CoA dehydrogenase/oxidase N-terminal" evidence="8">
    <location>
        <begin position="7"/>
        <end position="117"/>
    </location>
</feature>
<dbReference type="InterPro" id="IPR013786">
    <property type="entry name" value="AcylCoA_DH/ox_N"/>
</dbReference>
<dbReference type="PANTHER" id="PTHR43884:SF12">
    <property type="entry name" value="ISOVALERYL-COA DEHYDROGENASE, MITOCHONDRIAL-RELATED"/>
    <property type="match status" value="1"/>
</dbReference>
<evidence type="ECO:0000313" key="10">
    <source>
        <dbReference type="Proteomes" id="UP001601059"/>
    </source>
</evidence>
<evidence type="ECO:0000256" key="2">
    <source>
        <dbReference type="ARBA" id="ARBA00009347"/>
    </source>
</evidence>
<dbReference type="GO" id="GO:0016491">
    <property type="term" value="F:oxidoreductase activity"/>
    <property type="evidence" value="ECO:0007669"/>
    <property type="project" value="UniProtKB-KW"/>
</dbReference>
<dbReference type="InterPro" id="IPR036250">
    <property type="entry name" value="AcylCo_DH-like_C"/>
</dbReference>
<keyword evidence="4 5" id="KW-0274">FAD</keyword>
<keyword evidence="5 9" id="KW-0560">Oxidoreductase</keyword>
<name>A0ABW6K5H7_9BACI</name>
<evidence type="ECO:0000256" key="4">
    <source>
        <dbReference type="ARBA" id="ARBA00022827"/>
    </source>
</evidence>
<keyword evidence="3 5" id="KW-0285">Flavoprotein</keyword>
<dbReference type="InterPro" id="IPR037069">
    <property type="entry name" value="AcylCoA_DH/ox_N_sf"/>
</dbReference>
<evidence type="ECO:0000259" key="8">
    <source>
        <dbReference type="Pfam" id="PF02771"/>
    </source>
</evidence>
<feature type="domain" description="Acyl-CoA dehydrogenase/oxidase C-terminal" evidence="6">
    <location>
        <begin position="229"/>
        <end position="377"/>
    </location>
</feature>
<dbReference type="Proteomes" id="UP001601059">
    <property type="component" value="Unassembled WGS sequence"/>
</dbReference>
<organism evidence="9 10">
    <name type="scientific">Cytobacillus spartinae</name>
    <dbReference type="NCBI Taxonomy" id="3299023"/>
    <lineage>
        <taxon>Bacteria</taxon>
        <taxon>Bacillati</taxon>
        <taxon>Bacillota</taxon>
        <taxon>Bacilli</taxon>
        <taxon>Bacillales</taxon>
        <taxon>Bacillaceae</taxon>
        <taxon>Cytobacillus</taxon>
    </lineage>
</organism>
<dbReference type="PIRSF" id="PIRSF016578">
    <property type="entry name" value="HsaA"/>
    <property type="match status" value="1"/>
</dbReference>
<evidence type="ECO:0000259" key="7">
    <source>
        <dbReference type="Pfam" id="PF02770"/>
    </source>
</evidence>
<evidence type="ECO:0000259" key="6">
    <source>
        <dbReference type="Pfam" id="PF00441"/>
    </source>
</evidence>
<sequence length="383" mass="42253">MNFQLDEDILMIKRNIKEFISNEIEPYAMEIEETDHIPEKVIALSKEMGLFGLSIPEEYGGLGVGMVGKCAIYEEIGKTHNGYTTLIGAHTGIGSVGIVEMGNEEQKQRYLPEMAKGNLLGAFALTEPSAGSHATNIKTSAVKKGDKYILNGTKHYITNATVADVFTVMAVTDPSKGSKGITSFIVEKGFPGLKVGTVERKMGLRGSHSAELIFEDCEVPVENVLGEKGQGYVNALKILANGRAGLAARNLGSSQKLLDMSMAYVQEREQFNVPIIEHQAVAHMVAEMALDIETLRSFTYRVAWMVDQGEKVIKEAAMLKLFGSEVYNRVADKAVQVHGGIGYIKDFPIERYFRDARITRIYEGTSEIQKNIIAAQLRKEYSR</sequence>
<dbReference type="PROSITE" id="PS00073">
    <property type="entry name" value="ACYL_COA_DH_2"/>
    <property type="match status" value="1"/>
</dbReference>
<dbReference type="Gene3D" id="2.40.110.10">
    <property type="entry name" value="Butyryl-CoA Dehydrogenase, subunit A, domain 2"/>
    <property type="match status" value="1"/>
</dbReference>
<dbReference type="EC" id="1.-.-.-" evidence="9"/>
<comment type="similarity">
    <text evidence="2 5">Belongs to the acyl-CoA dehydrogenase family.</text>
</comment>
<evidence type="ECO:0000256" key="5">
    <source>
        <dbReference type="RuleBase" id="RU362125"/>
    </source>
</evidence>
<dbReference type="InterPro" id="IPR009100">
    <property type="entry name" value="AcylCoA_DH/oxidase_NM_dom_sf"/>
</dbReference>
<evidence type="ECO:0000256" key="1">
    <source>
        <dbReference type="ARBA" id="ARBA00001974"/>
    </source>
</evidence>
<dbReference type="PANTHER" id="PTHR43884">
    <property type="entry name" value="ACYL-COA DEHYDROGENASE"/>
    <property type="match status" value="1"/>
</dbReference>
<dbReference type="InterPro" id="IPR009075">
    <property type="entry name" value="AcylCo_DH/oxidase_C"/>
</dbReference>
<accession>A0ABW6K5H7</accession>
<dbReference type="InterPro" id="IPR006091">
    <property type="entry name" value="Acyl-CoA_Oxase/DH_mid-dom"/>
</dbReference>
<dbReference type="SUPFAM" id="SSF56645">
    <property type="entry name" value="Acyl-CoA dehydrogenase NM domain-like"/>
    <property type="match status" value="1"/>
</dbReference>
<dbReference type="RefSeq" id="WP_389357632.1">
    <property type="nucleotide sequence ID" value="NZ_JBIACK010000001.1"/>
</dbReference>
<evidence type="ECO:0000313" key="9">
    <source>
        <dbReference type="EMBL" id="MFE8699434.1"/>
    </source>
</evidence>
<dbReference type="Gene3D" id="1.20.140.10">
    <property type="entry name" value="Butyryl-CoA Dehydrogenase, subunit A, domain 3"/>
    <property type="match status" value="1"/>
</dbReference>
<evidence type="ECO:0000256" key="3">
    <source>
        <dbReference type="ARBA" id="ARBA00022630"/>
    </source>
</evidence>
<protein>
    <submittedName>
        <fullName evidence="9">Acyl-CoA dehydrogenase family protein</fullName>
        <ecNumber evidence="9">1.-.-.-</ecNumber>
    </submittedName>
</protein>
<dbReference type="Pfam" id="PF00441">
    <property type="entry name" value="Acyl-CoA_dh_1"/>
    <property type="match status" value="1"/>
</dbReference>
<comment type="caution">
    <text evidence="9">The sequence shown here is derived from an EMBL/GenBank/DDBJ whole genome shotgun (WGS) entry which is preliminary data.</text>
</comment>
<gene>
    <name evidence="9" type="ORF">ACFYKX_02225</name>
</gene>
<dbReference type="EMBL" id="JBIACK010000001">
    <property type="protein sequence ID" value="MFE8699434.1"/>
    <property type="molecule type" value="Genomic_DNA"/>
</dbReference>
<comment type="cofactor">
    <cofactor evidence="1 5">
        <name>FAD</name>
        <dbReference type="ChEBI" id="CHEBI:57692"/>
    </cofactor>
</comment>
<reference evidence="9 10" key="1">
    <citation type="submission" date="2024-08" db="EMBL/GenBank/DDBJ databases">
        <title>Two novel Cytobacillus novel species.</title>
        <authorList>
            <person name="Liu G."/>
        </authorList>
    </citation>
    <scope>NUCLEOTIDE SEQUENCE [LARGE SCALE GENOMIC DNA]</scope>
    <source>
        <strain evidence="9 10">FJAT-54145</strain>
    </source>
</reference>
<dbReference type="Pfam" id="PF02771">
    <property type="entry name" value="Acyl-CoA_dh_N"/>
    <property type="match status" value="1"/>
</dbReference>
<dbReference type="Pfam" id="PF02770">
    <property type="entry name" value="Acyl-CoA_dh_M"/>
    <property type="match status" value="1"/>
</dbReference>